<dbReference type="InterPro" id="IPR011709">
    <property type="entry name" value="DEAD-box_helicase_OB_fold"/>
</dbReference>
<dbReference type="InterPro" id="IPR024590">
    <property type="entry name" value="HrpA_C"/>
</dbReference>
<dbReference type="EC" id="3.6.4.13" evidence="7"/>
<dbReference type="FunFam" id="1.20.120.1080:FF:000005">
    <property type="entry name" value="ATP-dependent helicase HrpA"/>
    <property type="match status" value="1"/>
</dbReference>
<dbReference type="GO" id="GO:0005524">
    <property type="term" value="F:ATP binding"/>
    <property type="evidence" value="ECO:0007669"/>
    <property type="project" value="UniProtKB-KW"/>
</dbReference>
<sequence length="1307" mass="149151">MKPSNSDTHTSVLEQCQTSDRFRIEKRLQQIAARSASGQPTSKMQADLEQTIEKSTALTQQRLDSIGVVNYPDLPVAEKKDAIKAAISENQVVVIAGETGSGKTTQLPKICLELGLGAKGLIGHTQPRRLAARTVANRIADELNTTIGDKVGYQVRFTDQVSQGSLIKLMTDGILLAETQHDRYLSKYEVIIIDEAHERSLNIDFLLGYIKRILPQRPDLKLIITSATIDLERFSKHFDDAPVIEVSGRTFPVDVLYRPLVSDDEDTKDRTTQQAIIDAVEEIIALDRQTKNTGPKDVLVFLSGERDIREAADVLRKAQLRDTEIMPLYARLSAAEQNRIFENKRSSGRRIVLATNVAETSVTVPGIGYVIDTGVARISRYSYRSKVQRLPIEAISQASANQRAGRCGRIAPGVCIRLYSEEDFLQRPLFTDAEIRRTNLAAVILQMLSLKLGSIDQFPFIDPPDSRFINDGFKLLEELGAVDAHRKMTSLGRRLSMLPVDPRIGRMIIEADKQQALSELLIIASALSVQDPRERPADKQQAADQKHQEYIDKDSDFLGFVNLWNSYEEQRQSLSQNQLRNYCKKHFLSYMRMREWRDVHRQLHLSIRQMNMRENSEPASYKAIHVSLLAGLLSQLGFKQENKEYLGARNRRFHIFPASGLFKKSPKWIMAAELVETSKVFARCVAKIEPEWAEPLASHLVKRTYLEPAWHKKRAQVVAVEQVTLFGLLIIPKRIINYGKIDPQASHDIFIRSALVEGDYQTKALFFTHNQALLEQVEALEAKSRRKDLLVDEDTLFDFYFRKLNELGGENVVNGAGFEKWRKDVEQANSQVLFLTQADILQRSADHISKQAYPDDLKWKGVKLSLHYHFEPSAQDDGVTLDVPLPLLKQLPLQRLEWLVPGMLREKCEAILRSLPKQTRKQFVPVPDYAQAVSQAMVFADGDLYEAMSHQLLRMTGHRVTSEELKQATLEDHYRINLRLLDAKGKQIAQGRDWEALCEQFGESAEQAINSAPDEKWGRTQITRWDFGELPVKIQTRQAGGIQVDAWPMLVDQGTHVDLKVAMNAPFAEQSSILGMVRLARLALNSEIKKQLSSIFKINESAIYVAKVMTKKQLEEGVLTLALRKIMDLDEKIPRTEKDFENRLLSVKKDLPQVLRDTAEQVFAIHQSYHRIQSHLNGRVSLDGISILNDIKSQLGGLINKQYLFNMSWVVFAEYTRYMNAIEVRLEKYQREIPKQRLLSDQLQGYYQACYKAFEVKEKRGEFDIQLSEFRWYLEEYRVSLFAQQLGTKEPVSEKRVVQRWRALEAD</sequence>
<dbReference type="SMART" id="SM00382">
    <property type="entry name" value="AAA"/>
    <property type="match status" value="1"/>
</dbReference>
<dbReference type="InterPro" id="IPR003593">
    <property type="entry name" value="AAA+_ATPase"/>
</dbReference>
<dbReference type="Pfam" id="PF07717">
    <property type="entry name" value="OB_NTP_bind"/>
    <property type="match status" value="1"/>
</dbReference>
<organism evidence="7 8">
    <name type="scientific">Neptunomonas phycophila</name>
    <dbReference type="NCBI Taxonomy" id="1572645"/>
    <lineage>
        <taxon>Bacteria</taxon>
        <taxon>Pseudomonadati</taxon>
        <taxon>Pseudomonadota</taxon>
        <taxon>Gammaproteobacteria</taxon>
        <taxon>Oceanospirillales</taxon>
        <taxon>Oceanospirillaceae</taxon>
        <taxon>Neptunomonas</taxon>
    </lineage>
</organism>
<dbReference type="Gene3D" id="1.20.120.1080">
    <property type="match status" value="1"/>
</dbReference>
<accession>A0AAW7XDM9</accession>
<evidence type="ECO:0000313" key="7">
    <source>
        <dbReference type="EMBL" id="MDO6452531.1"/>
    </source>
</evidence>
<dbReference type="InterPro" id="IPR001650">
    <property type="entry name" value="Helicase_C-like"/>
</dbReference>
<evidence type="ECO:0000256" key="3">
    <source>
        <dbReference type="ARBA" id="ARBA00022806"/>
    </source>
</evidence>
<dbReference type="InterPro" id="IPR007502">
    <property type="entry name" value="Helicase-assoc_dom"/>
</dbReference>
<dbReference type="InterPro" id="IPR027417">
    <property type="entry name" value="P-loop_NTPase"/>
</dbReference>
<dbReference type="CDD" id="cd18791">
    <property type="entry name" value="SF2_C_RHA"/>
    <property type="match status" value="1"/>
</dbReference>
<dbReference type="PANTHER" id="PTHR18934:SF99">
    <property type="entry name" value="ATP-DEPENDENT RNA HELICASE DHX37-RELATED"/>
    <property type="match status" value="1"/>
</dbReference>
<evidence type="ECO:0000256" key="2">
    <source>
        <dbReference type="ARBA" id="ARBA00022801"/>
    </source>
</evidence>
<reference evidence="7" key="1">
    <citation type="submission" date="2023-07" db="EMBL/GenBank/DDBJ databases">
        <title>Genome content predicts the carbon catabolic preferences of heterotrophic bacteria.</title>
        <authorList>
            <person name="Gralka M."/>
        </authorList>
    </citation>
    <scope>NUCLEOTIDE SEQUENCE</scope>
    <source>
        <strain evidence="7">I2M16</strain>
    </source>
</reference>
<dbReference type="PROSITE" id="PS51192">
    <property type="entry name" value="HELICASE_ATP_BIND_1"/>
    <property type="match status" value="1"/>
</dbReference>
<keyword evidence="4" id="KW-0067">ATP-binding</keyword>
<feature type="domain" description="Helicase ATP-binding" evidence="5">
    <location>
        <begin position="84"/>
        <end position="247"/>
    </location>
</feature>
<dbReference type="Pfam" id="PF21010">
    <property type="entry name" value="HA2_C"/>
    <property type="match status" value="1"/>
</dbReference>
<dbReference type="GO" id="GO:0003723">
    <property type="term" value="F:RNA binding"/>
    <property type="evidence" value="ECO:0007669"/>
    <property type="project" value="TreeGrafter"/>
</dbReference>
<dbReference type="EMBL" id="JAUOPG010000002">
    <property type="protein sequence ID" value="MDO6452531.1"/>
    <property type="molecule type" value="Genomic_DNA"/>
</dbReference>
<proteinExistence type="predicted"/>
<keyword evidence="2 7" id="KW-0378">Hydrolase</keyword>
<dbReference type="FunFam" id="3.40.50.300:FF:000575">
    <property type="entry name" value="ATP-dependent helicase hrpA"/>
    <property type="match status" value="1"/>
</dbReference>
<dbReference type="SMART" id="SM00490">
    <property type="entry name" value="HELICc"/>
    <property type="match status" value="1"/>
</dbReference>
<evidence type="ECO:0000256" key="4">
    <source>
        <dbReference type="ARBA" id="ARBA00022840"/>
    </source>
</evidence>
<dbReference type="PROSITE" id="PS51194">
    <property type="entry name" value="HELICASE_CTER"/>
    <property type="match status" value="1"/>
</dbReference>
<evidence type="ECO:0000259" key="5">
    <source>
        <dbReference type="PROSITE" id="PS51192"/>
    </source>
</evidence>
<dbReference type="InterPro" id="IPR010222">
    <property type="entry name" value="RNA_helicase_HrpA"/>
</dbReference>
<evidence type="ECO:0000259" key="6">
    <source>
        <dbReference type="PROSITE" id="PS51194"/>
    </source>
</evidence>
<dbReference type="PANTHER" id="PTHR18934">
    <property type="entry name" value="ATP-DEPENDENT RNA HELICASE"/>
    <property type="match status" value="1"/>
</dbReference>
<dbReference type="InterPro" id="IPR014001">
    <property type="entry name" value="Helicase_ATP-bd"/>
</dbReference>
<comment type="caution">
    <text evidence="7">The sequence shown here is derived from an EMBL/GenBank/DDBJ whole genome shotgun (WGS) entry which is preliminary data.</text>
</comment>
<dbReference type="RefSeq" id="WP_303548570.1">
    <property type="nucleotide sequence ID" value="NZ_JAUOPG010000002.1"/>
</dbReference>
<dbReference type="Pfam" id="PF04408">
    <property type="entry name" value="WHD_HA2"/>
    <property type="match status" value="1"/>
</dbReference>
<protein>
    <submittedName>
        <fullName evidence="7">ATP-dependent RNA helicase HrpA</fullName>
        <ecNumber evidence="7">3.6.4.13</ecNumber>
    </submittedName>
</protein>
<dbReference type="GO" id="GO:0003724">
    <property type="term" value="F:RNA helicase activity"/>
    <property type="evidence" value="ECO:0007669"/>
    <property type="project" value="UniProtKB-EC"/>
</dbReference>
<dbReference type="Pfam" id="PF00271">
    <property type="entry name" value="Helicase_C"/>
    <property type="match status" value="1"/>
</dbReference>
<dbReference type="SMART" id="SM00487">
    <property type="entry name" value="DEXDc"/>
    <property type="match status" value="1"/>
</dbReference>
<dbReference type="NCBIfam" id="NF008348">
    <property type="entry name" value="PRK11131.1"/>
    <property type="match status" value="1"/>
</dbReference>
<dbReference type="SMART" id="SM00847">
    <property type="entry name" value="HA2"/>
    <property type="match status" value="1"/>
</dbReference>
<gene>
    <name evidence="7" type="primary">hrpA</name>
    <name evidence="7" type="ORF">Q4490_03035</name>
</gene>
<dbReference type="InterPro" id="IPR048333">
    <property type="entry name" value="HA2_WH"/>
</dbReference>
<evidence type="ECO:0000256" key="1">
    <source>
        <dbReference type="ARBA" id="ARBA00022741"/>
    </source>
</evidence>
<feature type="domain" description="Helicase C-terminal" evidence="6">
    <location>
        <begin position="278"/>
        <end position="451"/>
    </location>
</feature>
<dbReference type="Proteomes" id="UP001169862">
    <property type="component" value="Unassembled WGS sequence"/>
</dbReference>
<dbReference type="GO" id="GO:0016787">
    <property type="term" value="F:hydrolase activity"/>
    <property type="evidence" value="ECO:0007669"/>
    <property type="project" value="UniProtKB-KW"/>
</dbReference>
<dbReference type="SUPFAM" id="SSF52540">
    <property type="entry name" value="P-loop containing nucleoside triphosphate hydrolases"/>
    <property type="match status" value="1"/>
</dbReference>
<dbReference type="InterPro" id="IPR011545">
    <property type="entry name" value="DEAD/DEAH_box_helicase_dom"/>
</dbReference>
<dbReference type="Pfam" id="PF11898">
    <property type="entry name" value="DUF3418"/>
    <property type="match status" value="1"/>
</dbReference>
<name>A0AAW7XDM9_9GAMM</name>
<dbReference type="NCBIfam" id="TIGR01967">
    <property type="entry name" value="DEAH_box_HrpA"/>
    <property type="match status" value="1"/>
</dbReference>
<keyword evidence="1" id="KW-0547">Nucleotide-binding</keyword>
<evidence type="ECO:0000313" key="8">
    <source>
        <dbReference type="Proteomes" id="UP001169862"/>
    </source>
</evidence>
<keyword evidence="3 7" id="KW-0347">Helicase</keyword>
<dbReference type="Gene3D" id="3.40.50.300">
    <property type="entry name" value="P-loop containing nucleotide triphosphate hydrolases"/>
    <property type="match status" value="2"/>
</dbReference>
<dbReference type="Pfam" id="PF00270">
    <property type="entry name" value="DEAD"/>
    <property type="match status" value="1"/>
</dbReference>
<dbReference type="CDD" id="cd17989">
    <property type="entry name" value="DEXHc_HrpA"/>
    <property type="match status" value="1"/>
</dbReference>